<proteinExistence type="predicted"/>
<gene>
    <name evidence="6" type="ORF">SACC_16090</name>
</gene>
<feature type="transmembrane region" description="Helical" evidence="5">
    <location>
        <begin position="12"/>
        <end position="34"/>
    </location>
</feature>
<feature type="transmembrane region" description="Helical" evidence="5">
    <location>
        <begin position="159"/>
        <end position="179"/>
    </location>
</feature>
<dbReference type="PANTHER" id="PTHR47547:SF1">
    <property type="entry name" value="ASPARTATE-PROTON SYMPORTER"/>
    <property type="match status" value="1"/>
</dbReference>
<dbReference type="InterPro" id="IPR002293">
    <property type="entry name" value="AA/rel_permease1"/>
</dbReference>
<keyword evidence="3 5" id="KW-1133">Transmembrane helix</keyword>
<dbReference type="Gene3D" id="1.20.1740.10">
    <property type="entry name" value="Amino acid/polyamine transporter I"/>
    <property type="match status" value="1"/>
</dbReference>
<sequence>MAGFRKEIGPISAAFLALGGILGSAVPFIPAIVFAEGGPIGILGWLIGLIIISLLGLIFAELGSTYPETGGVVRYLHFSHGAFASFFNAWGTFIGYFMAVISETVAIVEYLAFFFPQLYSNGSLTLQGELVTVAFLLLFFIIQYYGVKLVANVNDIMTWIKVIGLVAFVIITPILVFHFNNFNPPKEYGGFEPFGFAGALTASSITVYAYAGFRQPIDYAEEMKNPGRDVPRSVIISILLSFAIYLALSIVFLGALNWSTLGTKPYNWSYISTLSAPIPQEFSGALSSLGIYFFIIAIIATISSTLVYFGSAARVLYANAKNGYMPKSFLKLNSRGVPYISLIISLIIGILYMIAFPQFLTEASIFSVASVISYAPAAVSLIVLRVIDPNRERVFKLKYANIISPIAFAAGGLMIYWATYPTTLYTILSALVGIPIYLFYELRYKRIVLLEIKKGWWYVGWLIAILVVSYLGSFGGINIIPYPFDIISVIILSLLFFYIGYTSGIKGGQKIE</sequence>
<dbReference type="InterPro" id="IPR052962">
    <property type="entry name" value="AA_Transporter_AGT"/>
</dbReference>
<feature type="transmembrane region" description="Helical" evidence="5">
    <location>
        <begin position="424"/>
        <end position="443"/>
    </location>
</feature>
<dbReference type="PANTHER" id="PTHR47547">
    <property type="match status" value="1"/>
</dbReference>
<dbReference type="PIRSF" id="PIRSF006060">
    <property type="entry name" value="AA_transporter"/>
    <property type="match status" value="1"/>
</dbReference>
<protein>
    <submittedName>
        <fullName evidence="6">ABC transporter permease</fullName>
    </submittedName>
</protein>
<name>A0AAQ4CS11_9CREN</name>
<feature type="transmembrane region" description="Helical" evidence="5">
    <location>
        <begin position="337"/>
        <end position="359"/>
    </location>
</feature>
<keyword evidence="4 5" id="KW-0472">Membrane</keyword>
<keyword evidence="7" id="KW-1185">Reference proteome</keyword>
<accession>A0AAQ4CS11</accession>
<evidence type="ECO:0000256" key="5">
    <source>
        <dbReference type="SAM" id="Phobius"/>
    </source>
</evidence>
<feature type="transmembrane region" description="Helical" evidence="5">
    <location>
        <begin position="194"/>
        <end position="213"/>
    </location>
</feature>
<feature type="transmembrane region" description="Helical" evidence="5">
    <location>
        <begin position="455"/>
        <end position="473"/>
    </location>
</feature>
<dbReference type="GeneID" id="68866342"/>
<feature type="transmembrane region" description="Helical" evidence="5">
    <location>
        <begin position="291"/>
        <end position="317"/>
    </location>
</feature>
<dbReference type="Proteomes" id="UP001319921">
    <property type="component" value="Chromosome"/>
</dbReference>
<feature type="transmembrane region" description="Helical" evidence="5">
    <location>
        <begin position="365"/>
        <end position="387"/>
    </location>
</feature>
<feature type="transmembrane region" description="Helical" evidence="5">
    <location>
        <begin position="128"/>
        <end position="147"/>
    </location>
</feature>
<reference evidence="6 7" key="1">
    <citation type="journal article" date="2022" name="Microbiol. Resour. Announc.">
        <title>Complete Genome Sequence of the Hyperthermophilic and Acidophilic Archaeon Saccharolobus caldissimus Strain HS-3T.</title>
        <authorList>
            <person name="Sakai H.D."/>
            <person name="Kurosawa N."/>
        </authorList>
    </citation>
    <scope>NUCLEOTIDE SEQUENCE [LARGE SCALE GENOMIC DNA]</scope>
    <source>
        <strain evidence="6 7">JCM32116</strain>
    </source>
</reference>
<feature type="transmembrane region" description="Helical" evidence="5">
    <location>
        <begin position="479"/>
        <end position="501"/>
    </location>
</feature>
<dbReference type="Pfam" id="PF13520">
    <property type="entry name" value="AA_permease_2"/>
    <property type="match status" value="1"/>
</dbReference>
<feature type="transmembrane region" description="Helical" evidence="5">
    <location>
        <begin position="40"/>
        <end position="60"/>
    </location>
</feature>
<feature type="transmembrane region" description="Helical" evidence="5">
    <location>
        <begin position="399"/>
        <end position="418"/>
    </location>
</feature>
<dbReference type="EMBL" id="AP025226">
    <property type="protein sequence ID" value="BDB98592.1"/>
    <property type="molecule type" value="Genomic_DNA"/>
</dbReference>
<dbReference type="GO" id="GO:0016020">
    <property type="term" value="C:membrane"/>
    <property type="evidence" value="ECO:0007669"/>
    <property type="project" value="UniProtKB-SubCell"/>
</dbReference>
<evidence type="ECO:0000256" key="3">
    <source>
        <dbReference type="ARBA" id="ARBA00022989"/>
    </source>
</evidence>
<dbReference type="AlphaFoldDB" id="A0AAQ4CS11"/>
<evidence type="ECO:0000313" key="6">
    <source>
        <dbReference type="EMBL" id="BDB98592.1"/>
    </source>
</evidence>
<evidence type="ECO:0000313" key="7">
    <source>
        <dbReference type="Proteomes" id="UP001319921"/>
    </source>
</evidence>
<dbReference type="RefSeq" id="WP_229572443.1">
    <property type="nucleotide sequence ID" value="NZ_AP025226.1"/>
</dbReference>
<feature type="transmembrane region" description="Helical" evidence="5">
    <location>
        <begin position="81"/>
        <end position="108"/>
    </location>
</feature>
<organism evidence="6 7">
    <name type="scientific">Saccharolobus caldissimus</name>
    <dbReference type="NCBI Taxonomy" id="1702097"/>
    <lineage>
        <taxon>Archaea</taxon>
        <taxon>Thermoproteota</taxon>
        <taxon>Thermoprotei</taxon>
        <taxon>Sulfolobales</taxon>
        <taxon>Sulfolobaceae</taxon>
        <taxon>Saccharolobus</taxon>
    </lineage>
</organism>
<dbReference type="KEGG" id="scas:SACC_16090"/>
<keyword evidence="2 5" id="KW-0812">Transmembrane</keyword>
<evidence type="ECO:0000256" key="1">
    <source>
        <dbReference type="ARBA" id="ARBA00004141"/>
    </source>
</evidence>
<feature type="transmembrane region" description="Helical" evidence="5">
    <location>
        <begin position="234"/>
        <end position="258"/>
    </location>
</feature>
<comment type="subcellular location">
    <subcellularLocation>
        <location evidence="1">Membrane</location>
        <topology evidence="1">Multi-pass membrane protein</topology>
    </subcellularLocation>
</comment>
<evidence type="ECO:0000256" key="2">
    <source>
        <dbReference type="ARBA" id="ARBA00022692"/>
    </source>
</evidence>
<evidence type="ECO:0000256" key="4">
    <source>
        <dbReference type="ARBA" id="ARBA00023136"/>
    </source>
</evidence>
<dbReference type="GO" id="GO:0022857">
    <property type="term" value="F:transmembrane transporter activity"/>
    <property type="evidence" value="ECO:0007669"/>
    <property type="project" value="InterPro"/>
</dbReference>